<gene>
    <name evidence="11" type="primary">Or133</name>
    <name evidence="11" type="ORF">TcasGA2_TC030339</name>
</gene>
<keyword evidence="4 10" id="KW-0812">Transmembrane</keyword>
<evidence type="ECO:0000256" key="6">
    <source>
        <dbReference type="ARBA" id="ARBA00022989"/>
    </source>
</evidence>
<dbReference type="PANTHER" id="PTHR21137:SF35">
    <property type="entry name" value="ODORANT RECEPTOR 19A-RELATED"/>
    <property type="match status" value="1"/>
</dbReference>
<comment type="similarity">
    <text evidence="10">Belongs to the insect chemoreceptor superfamily. Heteromeric odorant receptor channel (TC 1.A.69) family.</text>
</comment>
<sequence length="369" mass="43323">MEYLKYCQTYIKGTGLASNSSLFRNILAKYFFLPPCFLIIAFSIHELWDTNNNDVSLVTEVLECVASYTQLIIRKYIVFTQSDLMVEIINDCGKLWPFDMFGSELGKKFKQQMKTCWTLVKFLVVCGFATFFLMCISARAAERDNSLPFLCWVPDFPYATELLFFLQFMLLLELLYYVLATDAFYILICMDIQIQFEMMGKMLKSIKFGEISEKECWDKLVELAKQHDRMLHQKLNQVYSKYYVVQYFMTVGSMTVQAYNLKYRMVNIQTALKSIVYTFSLMFQCGYYFFPASNIEIEAENFSTEIYFLNWQNIGNIKIRKHILFMLMKSQENLAMMGEGMVHVNRNECLMMFRLAFTIATLLDGLNQV</sequence>
<comment type="subcellular location">
    <subcellularLocation>
        <location evidence="1 10">Cell membrane</location>
        <topology evidence="1 10">Multi-pass membrane protein</topology>
    </subcellularLocation>
</comment>
<evidence type="ECO:0000256" key="10">
    <source>
        <dbReference type="RuleBase" id="RU351113"/>
    </source>
</evidence>
<dbReference type="GO" id="GO:0005549">
    <property type="term" value="F:odorant binding"/>
    <property type="evidence" value="ECO:0007669"/>
    <property type="project" value="InterPro"/>
</dbReference>
<keyword evidence="9 10" id="KW-0807">Transducer</keyword>
<evidence type="ECO:0000256" key="1">
    <source>
        <dbReference type="ARBA" id="ARBA00004651"/>
    </source>
</evidence>
<keyword evidence="2" id="KW-1003">Cell membrane</keyword>
<comment type="caution">
    <text evidence="10">Lacks conserved residue(s) required for the propagation of feature annotation.</text>
</comment>
<dbReference type="PANTHER" id="PTHR21137">
    <property type="entry name" value="ODORANT RECEPTOR"/>
    <property type="match status" value="1"/>
</dbReference>
<dbReference type="AlphaFoldDB" id="D1ZZK6"/>
<evidence type="ECO:0000256" key="9">
    <source>
        <dbReference type="ARBA" id="ARBA00023224"/>
    </source>
</evidence>
<keyword evidence="6 10" id="KW-1133">Transmembrane helix</keyword>
<evidence type="ECO:0000313" key="12">
    <source>
        <dbReference type="Proteomes" id="UP000007266"/>
    </source>
</evidence>
<feature type="transmembrane region" description="Helical" evidence="10">
    <location>
        <begin position="117"/>
        <end position="137"/>
    </location>
</feature>
<keyword evidence="8 10" id="KW-0675">Receptor</keyword>
<dbReference type="EMBL" id="KQ971338">
    <property type="protein sequence ID" value="EFA02943.1"/>
    <property type="molecule type" value="Genomic_DNA"/>
</dbReference>
<evidence type="ECO:0000256" key="5">
    <source>
        <dbReference type="ARBA" id="ARBA00022725"/>
    </source>
</evidence>
<organism evidence="11 12">
    <name type="scientific">Tribolium castaneum</name>
    <name type="common">Red flour beetle</name>
    <dbReference type="NCBI Taxonomy" id="7070"/>
    <lineage>
        <taxon>Eukaryota</taxon>
        <taxon>Metazoa</taxon>
        <taxon>Ecdysozoa</taxon>
        <taxon>Arthropoda</taxon>
        <taxon>Hexapoda</taxon>
        <taxon>Insecta</taxon>
        <taxon>Pterygota</taxon>
        <taxon>Neoptera</taxon>
        <taxon>Endopterygota</taxon>
        <taxon>Coleoptera</taxon>
        <taxon>Polyphaga</taxon>
        <taxon>Cucujiformia</taxon>
        <taxon>Tenebrionidae</taxon>
        <taxon>Tenebrionidae incertae sedis</taxon>
        <taxon>Tribolium</taxon>
    </lineage>
</organism>
<dbReference type="Proteomes" id="UP000007266">
    <property type="component" value="Linkage group 4"/>
</dbReference>
<keyword evidence="3 10" id="KW-0716">Sensory transduction</keyword>
<evidence type="ECO:0000256" key="3">
    <source>
        <dbReference type="ARBA" id="ARBA00022606"/>
    </source>
</evidence>
<dbReference type="GO" id="GO:0050911">
    <property type="term" value="P:detection of chemical stimulus involved in sensory perception of smell"/>
    <property type="evidence" value="ECO:0000318"/>
    <property type="project" value="GO_Central"/>
</dbReference>
<evidence type="ECO:0000256" key="4">
    <source>
        <dbReference type="ARBA" id="ARBA00022692"/>
    </source>
</evidence>
<evidence type="ECO:0000256" key="7">
    <source>
        <dbReference type="ARBA" id="ARBA00023136"/>
    </source>
</evidence>
<keyword evidence="5 10" id="KW-0552">Olfaction</keyword>
<dbReference type="HOGENOM" id="CLU_062922_0_0_1"/>
<dbReference type="FunCoup" id="D1ZZK6">
    <property type="interactions" value="34"/>
</dbReference>
<evidence type="ECO:0000313" key="11">
    <source>
        <dbReference type="EMBL" id="EFA02943.1"/>
    </source>
</evidence>
<reference evidence="11 12" key="1">
    <citation type="journal article" date="2008" name="Nature">
        <title>The genome of the model beetle and pest Tribolium castaneum.</title>
        <authorList>
            <consortium name="Tribolium Genome Sequencing Consortium"/>
            <person name="Richards S."/>
            <person name="Gibbs R.A."/>
            <person name="Weinstock G.M."/>
            <person name="Brown S.J."/>
            <person name="Denell R."/>
            <person name="Beeman R.W."/>
            <person name="Gibbs R."/>
            <person name="Beeman R.W."/>
            <person name="Brown S.J."/>
            <person name="Bucher G."/>
            <person name="Friedrich M."/>
            <person name="Grimmelikhuijzen C.J."/>
            <person name="Klingler M."/>
            <person name="Lorenzen M."/>
            <person name="Richards S."/>
            <person name="Roth S."/>
            <person name="Schroder R."/>
            <person name="Tautz D."/>
            <person name="Zdobnov E.M."/>
            <person name="Muzny D."/>
            <person name="Gibbs R.A."/>
            <person name="Weinstock G.M."/>
            <person name="Attaway T."/>
            <person name="Bell S."/>
            <person name="Buhay C.J."/>
            <person name="Chandrabose M.N."/>
            <person name="Chavez D."/>
            <person name="Clerk-Blankenburg K.P."/>
            <person name="Cree A."/>
            <person name="Dao M."/>
            <person name="Davis C."/>
            <person name="Chacko J."/>
            <person name="Dinh H."/>
            <person name="Dugan-Rocha S."/>
            <person name="Fowler G."/>
            <person name="Garner T.T."/>
            <person name="Garnes J."/>
            <person name="Gnirke A."/>
            <person name="Hawes A."/>
            <person name="Hernandez J."/>
            <person name="Hines S."/>
            <person name="Holder M."/>
            <person name="Hume J."/>
            <person name="Jhangiani S.N."/>
            <person name="Joshi V."/>
            <person name="Khan Z.M."/>
            <person name="Jackson L."/>
            <person name="Kovar C."/>
            <person name="Kowis A."/>
            <person name="Lee S."/>
            <person name="Lewis L.R."/>
            <person name="Margolis J."/>
            <person name="Morgan M."/>
            <person name="Nazareth L.V."/>
            <person name="Nguyen N."/>
            <person name="Okwuonu G."/>
            <person name="Parker D."/>
            <person name="Richards S."/>
            <person name="Ruiz S.J."/>
            <person name="Santibanez J."/>
            <person name="Savard J."/>
            <person name="Scherer S.E."/>
            <person name="Schneider B."/>
            <person name="Sodergren E."/>
            <person name="Tautz D."/>
            <person name="Vattahil S."/>
            <person name="Villasana D."/>
            <person name="White C.S."/>
            <person name="Wright R."/>
            <person name="Park Y."/>
            <person name="Beeman R.W."/>
            <person name="Lord J."/>
            <person name="Oppert B."/>
            <person name="Lorenzen M."/>
            <person name="Brown S."/>
            <person name="Wang L."/>
            <person name="Savard J."/>
            <person name="Tautz D."/>
            <person name="Richards S."/>
            <person name="Weinstock G."/>
            <person name="Gibbs R.A."/>
            <person name="Liu Y."/>
            <person name="Worley K."/>
            <person name="Weinstock G."/>
            <person name="Elsik C.G."/>
            <person name="Reese J.T."/>
            <person name="Elhaik E."/>
            <person name="Landan G."/>
            <person name="Graur D."/>
            <person name="Arensburger P."/>
            <person name="Atkinson P."/>
            <person name="Beeman R.W."/>
            <person name="Beidler J."/>
            <person name="Brown S.J."/>
            <person name="Demuth J.P."/>
            <person name="Drury D.W."/>
            <person name="Du Y.Z."/>
            <person name="Fujiwara H."/>
            <person name="Lorenzen M."/>
            <person name="Maselli V."/>
            <person name="Osanai M."/>
            <person name="Park Y."/>
            <person name="Robertson H.M."/>
            <person name="Tu Z."/>
            <person name="Wang J.J."/>
            <person name="Wang S."/>
            <person name="Richards S."/>
            <person name="Song H."/>
            <person name="Zhang L."/>
            <person name="Sodergren E."/>
            <person name="Werner D."/>
            <person name="Stanke M."/>
            <person name="Morgenstern B."/>
            <person name="Solovyev V."/>
            <person name="Kosarev P."/>
            <person name="Brown G."/>
            <person name="Chen H.C."/>
            <person name="Ermolaeva O."/>
            <person name="Hlavina W."/>
            <person name="Kapustin Y."/>
            <person name="Kiryutin B."/>
            <person name="Kitts P."/>
            <person name="Maglott D."/>
            <person name="Pruitt K."/>
            <person name="Sapojnikov V."/>
            <person name="Souvorov A."/>
            <person name="Mackey A.J."/>
            <person name="Waterhouse R.M."/>
            <person name="Wyder S."/>
            <person name="Zdobnov E.M."/>
            <person name="Zdobnov E.M."/>
            <person name="Wyder S."/>
            <person name="Kriventseva E.V."/>
            <person name="Kadowaki T."/>
            <person name="Bork P."/>
            <person name="Aranda M."/>
            <person name="Bao R."/>
            <person name="Beermann A."/>
            <person name="Berns N."/>
            <person name="Bolognesi R."/>
            <person name="Bonneton F."/>
            <person name="Bopp D."/>
            <person name="Brown S.J."/>
            <person name="Bucher G."/>
            <person name="Butts T."/>
            <person name="Chaumot A."/>
            <person name="Denell R.E."/>
            <person name="Ferrier D.E."/>
            <person name="Friedrich M."/>
            <person name="Gordon C.M."/>
            <person name="Jindra M."/>
            <person name="Klingler M."/>
            <person name="Lan Q."/>
            <person name="Lattorff H.M."/>
            <person name="Laudet V."/>
            <person name="von Levetsow C."/>
            <person name="Liu Z."/>
            <person name="Lutz R."/>
            <person name="Lynch J.A."/>
            <person name="da Fonseca R.N."/>
            <person name="Posnien N."/>
            <person name="Reuter R."/>
            <person name="Roth S."/>
            <person name="Savard J."/>
            <person name="Schinko J.B."/>
            <person name="Schmitt C."/>
            <person name="Schoppmeier M."/>
            <person name="Schroder R."/>
            <person name="Shippy T.D."/>
            <person name="Simonnet F."/>
            <person name="Marques-Souza H."/>
            <person name="Tautz D."/>
            <person name="Tomoyasu Y."/>
            <person name="Trauner J."/>
            <person name="Van der Zee M."/>
            <person name="Vervoort M."/>
            <person name="Wittkopp N."/>
            <person name="Wimmer E.A."/>
            <person name="Yang X."/>
            <person name="Jones A.K."/>
            <person name="Sattelle D.B."/>
            <person name="Ebert P.R."/>
            <person name="Nelson D."/>
            <person name="Scott J.G."/>
            <person name="Beeman R.W."/>
            <person name="Muthukrishnan S."/>
            <person name="Kramer K.J."/>
            <person name="Arakane Y."/>
            <person name="Beeman R.W."/>
            <person name="Zhu Q."/>
            <person name="Hogenkamp D."/>
            <person name="Dixit R."/>
            <person name="Oppert B."/>
            <person name="Jiang H."/>
            <person name="Zou Z."/>
            <person name="Marshall J."/>
            <person name="Elpidina E."/>
            <person name="Vinokurov K."/>
            <person name="Oppert C."/>
            <person name="Zou Z."/>
            <person name="Evans J."/>
            <person name="Lu Z."/>
            <person name="Zhao P."/>
            <person name="Sumathipala N."/>
            <person name="Altincicek B."/>
            <person name="Vilcinskas A."/>
            <person name="Williams M."/>
            <person name="Hultmark D."/>
            <person name="Hetru C."/>
            <person name="Jiang H."/>
            <person name="Grimmelikhuijzen C.J."/>
            <person name="Hauser F."/>
            <person name="Cazzamali G."/>
            <person name="Williamson M."/>
            <person name="Park Y."/>
            <person name="Li B."/>
            <person name="Tanaka Y."/>
            <person name="Predel R."/>
            <person name="Neupert S."/>
            <person name="Schachtner J."/>
            <person name="Verleyen P."/>
            <person name="Raible F."/>
            <person name="Bork P."/>
            <person name="Friedrich M."/>
            <person name="Walden K.K."/>
            <person name="Robertson H.M."/>
            <person name="Angeli S."/>
            <person name="Foret S."/>
            <person name="Bucher G."/>
            <person name="Schuetz S."/>
            <person name="Maleszka R."/>
            <person name="Wimmer E.A."/>
            <person name="Beeman R.W."/>
            <person name="Lorenzen M."/>
            <person name="Tomoyasu Y."/>
            <person name="Miller S.C."/>
            <person name="Grossmann D."/>
            <person name="Bucher G."/>
        </authorList>
    </citation>
    <scope>NUCLEOTIDE SEQUENCE [LARGE SCALE GENOMIC DNA]</scope>
    <source>
        <strain evidence="11 12">Georgia GA2</strain>
    </source>
</reference>
<name>D1ZZK6_TRICA</name>
<keyword evidence="12" id="KW-1185">Reference proteome</keyword>
<dbReference type="GO" id="GO:0004984">
    <property type="term" value="F:olfactory receptor activity"/>
    <property type="evidence" value="ECO:0000318"/>
    <property type="project" value="GO_Central"/>
</dbReference>
<dbReference type="PhylomeDB" id="D1ZZK6"/>
<evidence type="ECO:0000256" key="8">
    <source>
        <dbReference type="ARBA" id="ARBA00023170"/>
    </source>
</evidence>
<accession>D1ZZK6</accession>
<dbReference type="InParanoid" id="D1ZZK6"/>
<reference evidence="11 12" key="2">
    <citation type="journal article" date="2010" name="Nucleic Acids Res.">
        <title>BeetleBase in 2010: revisions to provide comprehensive genomic information for Tribolium castaneum.</title>
        <authorList>
            <person name="Kim H.S."/>
            <person name="Murphy T."/>
            <person name="Xia J."/>
            <person name="Caragea D."/>
            <person name="Park Y."/>
            <person name="Beeman R.W."/>
            <person name="Lorenzen M.D."/>
            <person name="Butcher S."/>
            <person name="Manak J.R."/>
            <person name="Brown S.J."/>
        </authorList>
    </citation>
    <scope>GENOME REANNOTATION</scope>
    <source>
        <strain evidence="11 12">Georgia GA2</strain>
    </source>
</reference>
<protein>
    <recommendedName>
        <fullName evidence="10">Odorant receptor</fullName>
    </recommendedName>
</protein>
<dbReference type="GO" id="GO:0005886">
    <property type="term" value="C:plasma membrane"/>
    <property type="evidence" value="ECO:0000318"/>
    <property type="project" value="GO_Central"/>
</dbReference>
<proteinExistence type="inferred from homology"/>
<evidence type="ECO:0000256" key="2">
    <source>
        <dbReference type="ARBA" id="ARBA00022475"/>
    </source>
</evidence>
<dbReference type="GO" id="GO:0007165">
    <property type="term" value="P:signal transduction"/>
    <property type="evidence" value="ECO:0007669"/>
    <property type="project" value="UniProtKB-KW"/>
</dbReference>
<keyword evidence="7 10" id="KW-0472">Membrane</keyword>
<dbReference type="InterPro" id="IPR004117">
    <property type="entry name" value="7tm6_olfct_rcpt"/>
</dbReference>